<comment type="caution">
    <text evidence="1">The sequence shown here is derived from an EMBL/GenBank/DDBJ whole genome shotgun (WGS) entry which is preliminary data.</text>
</comment>
<reference evidence="1" key="2">
    <citation type="journal article" date="2014" name="ISME J.">
        <title>Microbial stratification in low pH oxic and suboxic macroscopic growths along an acid mine drainage.</title>
        <authorList>
            <person name="Mendez-Garcia C."/>
            <person name="Mesa V."/>
            <person name="Sprenger R.R."/>
            <person name="Richter M."/>
            <person name="Diez M.S."/>
            <person name="Solano J."/>
            <person name="Bargiela R."/>
            <person name="Golyshina O.V."/>
            <person name="Manteca A."/>
            <person name="Ramos J.L."/>
            <person name="Gallego J.R."/>
            <person name="Llorente I."/>
            <person name="Martins Dos Santos V.A."/>
            <person name="Jensen O.N."/>
            <person name="Pelaez A.I."/>
            <person name="Sanchez J."/>
            <person name="Ferrer M."/>
        </authorList>
    </citation>
    <scope>NUCLEOTIDE SEQUENCE</scope>
</reference>
<gene>
    <name evidence="1" type="ORF">B1A_07355</name>
</gene>
<name>T1BF39_9ZZZZ</name>
<sequence>MGEPSAQARQALEREFGVRVTTDNITAVRERHCRGCRRQTTGVAAVLKPLAPQFARARPVVLSVAAGVRIAALRGWCGNQIPVIRAMPNRPALVGAGVSGLYRPGGCRPPARSIWSSA</sequence>
<organism evidence="1">
    <name type="scientific">mine drainage metagenome</name>
    <dbReference type="NCBI Taxonomy" id="410659"/>
    <lineage>
        <taxon>unclassified sequences</taxon>
        <taxon>metagenomes</taxon>
        <taxon>ecological metagenomes</taxon>
    </lineage>
</organism>
<dbReference type="InterPro" id="IPR036291">
    <property type="entry name" value="NAD(P)-bd_dom_sf"/>
</dbReference>
<dbReference type="AlphaFoldDB" id="T1BF39"/>
<dbReference type="Gene3D" id="3.40.50.720">
    <property type="entry name" value="NAD(P)-binding Rossmann-like Domain"/>
    <property type="match status" value="1"/>
</dbReference>
<proteinExistence type="predicted"/>
<dbReference type="SUPFAM" id="SSF51735">
    <property type="entry name" value="NAD(P)-binding Rossmann-fold domains"/>
    <property type="match status" value="1"/>
</dbReference>
<dbReference type="EMBL" id="AUZX01005296">
    <property type="protein sequence ID" value="EQD68432.1"/>
    <property type="molecule type" value="Genomic_DNA"/>
</dbReference>
<reference evidence="1" key="1">
    <citation type="submission" date="2013-08" db="EMBL/GenBank/DDBJ databases">
        <authorList>
            <person name="Mendez C."/>
            <person name="Richter M."/>
            <person name="Ferrer M."/>
            <person name="Sanchez J."/>
        </authorList>
    </citation>
    <scope>NUCLEOTIDE SEQUENCE</scope>
</reference>
<accession>T1BF39</accession>
<evidence type="ECO:0000313" key="1">
    <source>
        <dbReference type="EMBL" id="EQD68432.1"/>
    </source>
</evidence>
<protein>
    <submittedName>
        <fullName evidence="1">Pyrroline-5-carboxylate reductase</fullName>
    </submittedName>
</protein>